<dbReference type="InterPro" id="IPR007667">
    <property type="entry name" value="Hypoxia_induced_domain"/>
</dbReference>
<evidence type="ECO:0000256" key="3">
    <source>
        <dbReference type="ARBA" id="ARBA00022989"/>
    </source>
</evidence>
<keyword evidence="5 7" id="KW-0472">Membrane</keyword>
<evidence type="ECO:0000313" key="9">
    <source>
        <dbReference type="EMBL" id="KAF8902595.1"/>
    </source>
</evidence>
<evidence type="ECO:0000259" key="8">
    <source>
        <dbReference type="PROSITE" id="PS51503"/>
    </source>
</evidence>
<feature type="transmembrane region" description="Helical" evidence="7">
    <location>
        <begin position="31"/>
        <end position="48"/>
    </location>
</feature>
<evidence type="ECO:0000256" key="7">
    <source>
        <dbReference type="SAM" id="Phobius"/>
    </source>
</evidence>
<evidence type="ECO:0000256" key="1">
    <source>
        <dbReference type="ARBA" id="ARBA00004325"/>
    </source>
</evidence>
<accession>A0A9P5NRK0</accession>
<name>A0A9P5NRK0_GYMJU</name>
<proteinExistence type="predicted"/>
<evidence type="ECO:0000313" key="10">
    <source>
        <dbReference type="Proteomes" id="UP000724874"/>
    </source>
</evidence>
<sequence>MSQSGASSRPYQDPLETWTEKFSRKFKENPWVPIGCVATCGALIMAAVKLRTGKSKQMNYWLRARVGLQGATVVALLMGSTWGQEWVKDNFGKEDSIAAVEEIDLSKELKREKERMEFEERLREAQAATEEEEMLRTRTDNGFTTDQARLRKERGKWQKL</sequence>
<evidence type="ECO:0000256" key="2">
    <source>
        <dbReference type="ARBA" id="ARBA00022692"/>
    </source>
</evidence>
<dbReference type="GO" id="GO:0031966">
    <property type="term" value="C:mitochondrial membrane"/>
    <property type="evidence" value="ECO:0007669"/>
    <property type="project" value="UniProtKB-SubCell"/>
</dbReference>
<protein>
    <submittedName>
        <fullName evidence="9">Hypoxia induced protein conserved region-domain-containing protein</fullName>
    </submittedName>
</protein>
<keyword evidence="3 7" id="KW-1133">Transmembrane helix</keyword>
<organism evidence="9 10">
    <name type="scientific">Gymnopilus junonius</name>
    <name type="common">Spectacular rustgill mushroom</name>
    <name type="synonym">Gymnopilus spectabilis subsp. junonius</name>
    <dbReference type="NCBI Taxonomy" id="109634"/>
    <lineage>
        <taxon>Eukaryota</taxon>
        <taxon>Fungi</taxon>
        <taxon>Dikarya</taxon>
        <taxon>Basidiomycota</taxon>
        <taxon>Agaricomycotina</taxon>
        <taxon>Agaricomycetes</taxon>
        <taxon>Agaricomycetidae</taxon>
        <taxon>Agaricales</taxon>
        <taxon>Agaricineae</taxon>
        <taxon>Hymenogastraceae</taxon>
        <taxon>Gymnopilus</taxon>
    </lineage>
</organism>
<dbReference type="OrthoDB" id="6604018at2759"/>
<dbReference type="PANTHER" id="PTHR12297:SF3">
    <property type="entry name" value="HIG1 DOMAIN FAMILY MEMBER 1A"/>
    <property type="match status" value="1"/>
</dbReference>
<dbReference type="GO" id="GO:0097250">
    <property type="term" value="P:mitochondrial respirasome assembly"/>
    <property type="evidence" value="ECO:0007669"/>
    <property type="project" value="TreeGrafter"/>
</dbReference>
<feature type="compositionally biased region" description="Basic residues" evidence="6">
    <location>
        <begin position="151"/>
        <end position="160"/>
    </location>
</feature>
<dbReference type="AlphaFoldDB" id="A0A9P5NRK0"/>
<keyword evidence="2 7" id="KW-0812">Transmembrane</keyword>
<keyword evidence="4" id="KW-0496">Mitochondrion</keyword>
<comment type="caution">
    <text evidence="9">The sequence shown here is derived from an EMBL/GenBank/DDBJ whole genome shotgun (WGS) entry which is preliminary data.</text>
</comment>
<feature type="region of interest" description="Disordered" evidence="6">
    <location>
        <begin position="120"/>
        <end position="160"/>
    </location>
</feature>
<dbReference type="Pfam" id="PF04588">
    <property type="entry name" value="HIG_1_N"/>
    <property type="match status" value="1"/>
</dbReference>
<comment type="subcellular location">
    <subcellularLocation>
        <location evidence="1">Mitochondrion membrane</location>
    </subcellularLocation>
</comment>
<dbReference type="PROSITE" id="PS51503">
    <property type="entry name" value="HIG1"/>
    <property type="match status" value="1"/>
</dbReference>
<dbReference type="EMBL" id="JADNYJ010000035">
    <property type="protein sequence ID" value="KAF8902595.1"/>
    <property type="molecule type" value="Genomic_DNA"/>
</dbReference>
<dbReference type="Proteomes" id="UP000724874">
    <property type="component" value="Unassembled WGS sequence"/>
</dbReference>
<dbReference type="Gene3D" id="6.10.140.1320">
    <property type="match status" value="1"/>
</dbReference>
<evidence type="ECO:0000256" key="6">
    <source>
        <dbReference type="SAM" id="MobiDB-lite"/>
    </source>
</evidence>
<dbReference type="InterPro" id="IPR050355">
    <property type="entry name" value="RCF1"/>
</dbReference>
<dbReference type="PANTHER" id="PTHR12297">
    <property type="entry name" value="HYPOXIA-INDUCBILE GENE 1 HIG1 -RELATED"/>
    <property type="match status" value="1"/>
</dbReference>
<evidence type="ECO:0000256" key="4">
    <source>
        <dbReference type="ARBA" id="ARBA00023128"/>
    </source>
</evidence>
<reference evidence="9" key="1">
    <citation type="submission" date="2020-11" db="EMBL/GenBank/DDBJ databases">
        <authorList>
            <consortium name="DOE Joint Genome Institute"/>
            <person name="Ahrendt S."/>
            <person name="Riley R."/>
            <person name="Andreopoulos W."/>
            <person name="LaButti K."/>
            <person name="Pangilinan J."/>
            <person name="Ruiz-duenas F.J."/>
            <person name="Barrasa J.M."/>
            <person name="Sanchez-Garcia M."/>
            <person name="Camarero S."/>
            <person name="Miyauchi S."/>
            <person name="Serrano A."/>
            <person name="Linde D."/>
            <person name="Babiker R."/>
            <person name="Drula E."/>
            <person name="Ayuso-Fernandez I."/>
            <person name="Pacheco R."/>
            <person name="Padilla G."/>
            <person name="Ferreira P."/>
            <person name="Barriuso J."/>
            <person name="Kellner H."/>
            <person name="Castanera R."/>
            <person name="Alfaro M."/>
            <person name="Ramirez L."/>
            <person name="Pisabarro A.G."/>
            <person name="Kuo A."/>
            <person name="Tritt A."/>
            <person name="Lipzen A."/>
            <person name="He G."/>
            <person name="Yan M."/>
            <person name="Ng V."/>
            <person name="Cullen D."/>
            <person name="Martin F."/>
            <person name="Rosso M.-N."/>
            <person name="Henrissat B."/>
            <person name="Hibbett D."/>
            <person name="Martinez A.T."/>
            <person name="Grigoriev I.V."/>
        </authorList>
    </citation>
    <scope>NUCLEOTIDE SEQUENCE</scope>
    <source>
        <strain evidence="9">AH 44721</strain>
    </source>
</reference>
<feature type="domain" description="HIG1" evidence="8">
    <location>
        <begin position="3"/>
        <end position="94"/>
    </location>
</feature>
<gene>
    <name evidence="9" type="ORF">CPB84DRAFT_849572</name>
</gene>
<evidence type="ECO:0000256" key="5">
    <source>
        <dbReference type="ARBA" id="ARBA00023136"/>
    </source>
</evidence>
<keyword evidence="10" id="KW-1185">Reference proteome</keyword>